<dbReference type="Pfam" id="PF01613">
    <property type="entry name" value="Flavin_Reduct"/>
    <property type="match status" value="1"/>
</dbReference>
<gene>
    <name evidence="4" type="ORF">JDV75_07785</name>
</gene>
<dbReference type="PANTHER" id="PTHR30466">
    <property type="entry name" value="FLAVIN REDUCTASE"/>
    <property type="match status" value="1"/>
</dbReference>
<comment type="similarity">
    <text evidence="1">Belongs to the non-flavoprotein flavin reductase family.</text>
</comment>
<keyword evidence="5" id="KW-1185">Reference proteome</keyword>
<dbReference type="SUPFAM" id="SSF50475">
    <property type="entry name" value="FMN-binding split barrel"/>
    <property type="match status" value="1"/>
</dbReference>
<feature type="domain" description="Flavin reductase like" evidence="3">
    <location>
        <begin position="16"/>
        <end position="161"/>
    </location>
</feature>
<name>A0A934M7L6_9CORY</name>
<evidence type="ECO:0000256" key="1">
    <source>
        <dbReference type="ARBA" id="ARBA00008898"/>
    </source>
</evidence>
<accession>A0A934M7L6</accession>
<dbReference type="Gene3D" id="2.30.110.10">
    <property type="entry name" value="Electron Transport, Fmn-binding Protein, Chain A"/>
    <property type="match status" value="1"/>
</dbReference>
<evidence type="ECO:0000313" key="5">
    <source>
        <dbReference type="Proteomes" id="UP000645966"/>
    </source>
</evidence>
<dbReference type="PANTHER" id="PTHR30466:SF1">
    <property type="entry name" value="FMN REDUCTASE (NADH) RUTF"/>
    <property type="match status" value="1"/>
</dbReference>
<dbReference type="GO" id="GO:0006208">
    <property type="term" value="P:pyrimidine nucleobase catabolic process"/>
    <property type="evidence" value="ECO:0007669"/>
    <property type="project" value="TreeGrafter"/>
</dbReference>
<organism evidence="4 5">
    <name type="scientific">Corynebacterium meridianum</name>
    <dbReference type="NCBI Taxonomy" id="2765363"/>
    <lineage>
        <taxon>Bacteria</taxon>
        <taxon>Bacillati</taxon>
        <taxon>Actinomycetota</taxon>
        <taxon>Actinomycetes</taxon>
        <taxon>Mycobacteriales</taxon>
        <taxon>Corynebacteriaceae</taxon>
        <taxon>Corynebacterium</taxon>
    </lineage>
</organism>
<protein>
    <submittedName>
        <fullName evidence="4">Flavin reductase family protein</fullName>
    </submittedName>
</protein>
<dbReference type="GO" id="GO:0042602">
    <property type="term" value="F:riboflavin reductase (NADPH) activity"/>
    <property type="evidence" value="ECO:0007669"/>
    <property type="project" value="TreeGrafter"/>
</dbReference>
<dbReference type="AlphaFoldDB" id="A0A934M7L6"/>
<keyword evidence="2" id="KW-0560">Oxidoreductase</keyword>
<dbReference type="SMART" id="SM00903">
    <property type="entry name" value="Flavin_Reduct"/>
    <property type="match status" value="1"/>
</dbReference>
<dbReference type="GO" id="GO:0010181">
    <property type="term" value="F:FMN binding"/>
    <property type="evidence" value="ECO:0007669"/>
    <property type="project" value="InterPro"/>
</dbReference>
<comment type="caution">
    <text evidence="4">The sequence shown here is derived from an EMBL/GenBank/DDBJ whole genome shotgun (WGS) entry which is preliminary data.</text>
</comment>
<dbReference type="InterPro" id="IPR002563">
    <property type="entry name" value="Flavin_Rdtase-like_dom"/>
</dbReference>
<dbReference type="Proteomes" id="UP000645966">
    <property type="component" value="Unassembled WGS sequence"/>
</dbReference>
<evidence type="ECO:0000256" key="2">
    <source>
        <dbReference type="ARBA" id="ARBA00023002"/>
    </source>
</evidence>
<dbReference type="EMBL" id="JAEIOS010000012">
    <property type="protein sequence ID" value="MBI8989662.1"/>
    <property type="molecule type" value="Genomic_DNA"/>
</dbReference>
<sequence length="170" mass="17935">MSSDALPTGEGLRTFFRGCASGVWIITTTDQDGEPVGFTASSVASVALDPPTLLFSLQAGSSSWPAVEAAEEVMVHALGVDDAHLARRFSTSGISRFEGVHHLPGPTGLPVIRGLGATLRARILTTIPVGGSRIVLAQCVETYIAGDRPDPLVHSARSYWRPVPLNSDED</sequence>
<dbReference type="RefSeq" id="WP_198738690.1">
    <property type="nucleotide sequence ID" value="NZ_JAEIOS010000012.1"/>
</dbReference>
<reference evidence="4" key="1">
    <citation type="submission" date="2020-12" db="EMBL/GenBank/DDBJ databases">
        <title>Genome public.</title>
        <authorList>
            <person name="Sun Q."/>
        </authorList>
    </citation>
    <scope>NUCLEOTIDE SEQUENCE</scope>
    <source>
        <strain evidence="4">CCM 8863</strain>
    </source>
</reference>
<dbReference type="InterPro" id="IPR050268">
    <property type="entry name" value="NADH-dep_flavin_reductase"/>
</dbReference>
<proteinExistence type="inferred from homology"/>
<dbReference type="InterPro" id="IPR012349">
    <property type="entry name" value="Split_barrel_FMN-bd"/>
</dbReference>
<evidence type="ECO:0000259" key="3">
    <source>
        <dbReference type="SMART" id="SM00903"/>
    </source>
</evidence>
<evidence type="ECO:0000313" key="4">
    <source>
        <dbReference type="EMBL" id="MBI8989662.1"/>
    </source>
</evidence>